<accession>A0A1Y1WKI6</accession>
<gene>
    <name evidence="1" type="ORF">DL89DRAFT_264042</name>
</gene>
<dbReference type="GeneID" id="63802728"/>
<sequence length="130" mass="13708">MSFSSALCSLRAEPPRKIDQNDGLRILLLPLLPVWYCSLLMPSCPDPRPLSGSDFTGISGDESFGGGRGCGVLNCVTCTALWNALVLVGGPWSLLVLSRPLNMLSISRCDSSESTTELVRLSGPGGPGNL</sequence>
<proteinExistence type="predicted"/>
<reference evidence="1 2" key="1">
    <citation type="submission" date="2016-07" db="EMBL/GenBank/DDBJ databases">
        <title>Pervasive Adenine N6-methylation of Active Genes in Fungi.</title>
        <authorList>
            <consortium name="DOE Joint Genome Institute"/>
            <person name="Mondo S.J."/>
            <person name="Dannebaum R.O."/>
            <person name="Kuo R.C."/>
            <person name="Labutti K."/>
            <person name="Haridas S."/>
            <person name="Kuo A."/>
            <person name="Salamov A."/>
            <person name="Ahrendt S.R."/>
            <person name="Lipzen A."/>
            <person name="Sullivan W."/>
            <person name="Andreopoulos W.B."/>
            <person name="Clum A."/>
            <person name="Lindquist E."/>
            <person name="Daum C."/>
            <person name="Ramamoorthy G.K."/>
            <person name="Gryganskyi A."/>
            <person name="Culley D."/>
            <person name="Magnuson J.K."/>
            <person name="James T.Y."/>
            <person name="O'Malley M.A."/>
            <person name="Stajich J.E."/>
            <person name="Spatafora J.W."/>
            <person name="Visel A."/>
            <person name="Grigoriev I.V."/>
        </authorList>
    </citation>
    <scope>NUCLEOTIDE SEQUENCE [LARGE SCALE GENOMIC DNA]</scope>
    <source>
        <strain evidence="1 2">ATCC 12442</strain>
    </source>
</reference>
<comment type="caution">
    <text evidence="1">The sequence shown here is derived from an EMBL/GenBank/DDBJ whole genome shotgun (WGS) entry which is preliminary data.</text>
</comment>
<protein>
    <submittedName>
        <fullName evidence="1">Uncharacterized protein</fullName>
    </submittedName>
</protein>
<dbReference type="Proteomes" id="UP000193922">
    <property type="component" value="Unassembled WGS sequence"/>
</dbReference>
<dbReference type="RefSeq" id="XP_040747268.1">
    <property type="nucleotide sequence ID" value="XM_040886080.1"/>
</dbReference>
<name>A0A1Y1WKI6_9FUNG</name>
<dbReference type="EMBL" id="MCFD01000001">
    <property type="protein sequence ID" value="ORX74057.1"/>
    <property type="molecule type" value="Genomic_DNA"/>
</dbReference>
<evidence type="ECO:0000313" key="2">
    <source>
        <dbReference type="Proteomes" id="UP000193922"/>
    </source>
</evidence>
<keyword evidence="2" id="KW-1185">Reference proteome</keyword>
<evidence type="ECO:0000313" key="1">
    <source>
        <dbReference type="EMBL" id="ORX74057.1"/>
    </source>
</evidence>
<organism evidence="1 2">
    <name type="scientific">Linderina pennispora</name>
    <dbReference type="NCBI Taxonomy" id="61395"/>
    <lineage>
        <taxon>Eukaryota</taxon>
        <taxon>Fungi</taxon>
        <taxon>Fungi incertae sedis</taxon>
        <taxon>Zoopagomycota</taxon>
        <taxon>Kickxellomycotina</taxon>
        <taxon>Kickxellomycetes</taxon>
        <taxon>Kickxellales</taxon>
        <taxon>Kickxellaceae</taxon>
        <taxon>Linderina</taxon>
    </lineage>
</organism>
<dbReference type="AlphaFoldDB" id="A0A1Y1WKI6"/>